<evidence type="ECO:0000313" key="10">
    <source>
        <dbReference type="EMBL" id="PRX40970.1"/>
    </source>
</evidence>
<dbReference type="SUPFAM" id="SSF49303">
    <property type="entry name" value="beta-Galactosidase/glucuronidase domain"/>
    <property type="match status" value="1"/>
</dbReference>
<evidence type="ECO:0000256" key="2">
    <source>
        <dbReference type="ARBA" id="ARBA00007401"/>
    </source>
</evidence>
<dbReference type="EC" id="3.2.1.25" evidence="3"/>
<protein>
    <recommendedName>
        <fullName evidence="3">beta-mannosidase</fullName>
        <ecNumber evidence="3">3.2.1.25</ecNumber>
    </recommendedName>
</protein>
<feature type="domain" description="Glycoside hydrolase family 2 catalytic" evidence="8">
    <location>
        <begin position="327"/>
        <end position="469"/>
    </location>
</feature>
<evidence type="ECO:0000256" key="6">
    <source>
        <dbReference type="ARBA" id="ARBA00023295"/>
    </source>
</evidence>
<evidence type="ECO:0000259" key="7">
    <source>
        <dbReference type="Pfam" id="PF00703"/>
    </source>
</evidence>
<dbReference type="InterPro" id="IPR017853">
    <property type="entry name" value="GH"/>
</dbReference>
<dbReference type="GO" id="GO:0006516">
    <property type="term" value="P:glycoprotein catabolic process"/>
    <property type="evidence" value="ECO:0007669"/>
    <property type="project" value="TreeGrafter"/>
</dbReference>
<dbReference type="AlphaFoldDB" id="A0A2T0LFG9"/>
<organism evidence="10 11">
    <name type="scientific">Planifilum fimeticola</name>
    <dbReference type="NCBI Taxonomy" id="201975"/>
    <lineage>
        <taxon>Bacteria</taxon>
        <taxon>Bacillati</taxon>
        <taxon>Bacillota</taxon>
        <taxon>Bacilli</taxon>
        <taxon>Bacillales</taxon>
        <taxon>Thermoactinomycetaceae</taxon>
        <taxon>Planifilum</taxon>
    </lineage>
</organism>
<dbReference type="PANTHER" id="PTHR43730">
    <property type="entry name" value="BETA-MANNOSIDASE"/>
    <property type="match status" value="1"/>
</dbReference>
<dbReference type="Gene3D" id="3.20.20.80">
    <property type="entry name" value="Glycosidases"/>
    <property type="match status" value="1"/>
</dbReference>
<dbReference type="PANTHER" id="PTHR43730:SF1">
    <property type="entry name" value="BETA-MANNOSIDASE"/>
    <property type="match status" value="1"/>
</dbReference>
<reference evidence="10 11" key="1">
    <citation type="submission" date="2018-03" db="EMBL/GenBank/DDBJ databases">
        <title>Genomic Encyclopedia of Archaeal and Bacterial Type Strains, Phase II (KMG-II): from individual species to whole genera.</title>
        <authorList>
            <person name="Goeker M."/>
        </authorList>
    </citation>
    <scope>NUCLEOTIDE SEQUENCE [LARGE SCALE GENOMIC DNA]</scope>
    <source>
        <strain evidence="10 11">DSM 44946</strain>
    </source>
</reference>
<dbReference type="Pfam" id="PF02836">
    <property type="entry name" value="Glyco_hydro_2_C"/>
    <property type="match status" value="1"/>
</dbReference>
<dbReference type="Gene3D" id="2.60.40.10">
    <property type="entry name" value="Immunoglobulins"/>
    <property type="match status" value="1"/>
</dbReference>
<dbReference type="InterPro" id="IPR054593">
    <property type="entry name" value="Beta-mannosidase-like_N2"/>
</dbReference>
<dbReference type="Pfam" id="PF00703">
    <property type="entry name" value="Glyco_hydro_2"/>
    <property type="match status" value="1"/>
</dbReference>
<evidence type="ECO:0000313" key="11">
    <source>
        <dbReference type="Proteomes" id="UP000237797"/>
    </source>
</evidence>
<sequence length="741" mass="85946">MVADLPRMHVRRGGSNIEAAGGSSIRPQPSSVKYAGKGIPMELLLNGMWEYAVGEGDSEDAAFPRWEGTIRIPSNWVQEGLEKIHGPVWFRRVFRIDRLNPDQRYFLQFKGVDYFHEVFLNGKKVGEHEGYFQCHEFDVTDVLREGENELVSKVISPREEPGTVWPDRKRLIKGVFSHHDARPGGCFPETGQDQTTGGIWNDVRLYSTPPVKLERCKITPHLRERDAVVTVETRFAAFREEAVTVRFRIEPDNFSSDSVYERVITRHMPPGVHTLYTAITIDEPKLWWTWDQGDPSLYRLVVSHEVDGQETKEVFRFGLREVRQDGDGKVFLNSREIFLRGTNYIPTQWLSRWTEKDFARDLKMMREAHINAIRVHAHVTREEFYRACDEQGFFVWQDFALQWSYEESDEFVESAVSQIKDMVNQLYNHASILLWCCHNEPSSNEKYLDPLLAHAVREEDGKRIVKESSGYAEHVYPGWYVGEMRDFVTLPGAPFVTEFGAQALPSHETMKSMMAEKDLWPPNWDVWAYHNFQYDQMFHVAGVELGHRLEDFIENSQQYQAELLKFAIEHYRRHKGKITGLFQFMFVDCWPGITWSVVDVHRRPKKGYGAMRLAYAPLLVSMERERTRVLPGFALFKRMVAVNDYPREFSDVSVEVRLEDEAGRTVMERRSDRTWDIGPNGVTVLIDTGLKPEWKVPEDLPPGEYIVVASLVQGECVLTSNRESITVCPPPKKRKEDFRVH</sequence>
<dbReference type="GO" id="GO:0004567">
    <property type="term" value="F:beta-mannosidase activity"/>
    <property type="evidence" value="ECO:0007669"/>
    <property type="project" value="UniProtKB-EC"/>
</dbReference>
<accession>A0A2T0LFG9</accession>
<evidence type="ECO:0000256" key="3">
    <source>
        <dbReference type="ARBA" id="ARBA00012754"/>
    </source>
</evidence>
<comment type="caution">
    <text evidence="10">The sequence shown here is derived from an EMBL/GenBank/DDBJ whole genome shotgun (WGS) entry which is preliminary data.</text>
</comment>
<name>A0A2T0LFG9_9BACL</name>
<keyword evidence="4" id="KW-0732">Signal</keyword>
<dbReference type="Gene3D" id="2.60.120.260">
    <property type="entry name" value="Galactose-binding domain-like"/>
    <property type="match status" value="1"/>
</dbReference>
<dbReference type="InterPro" id="IPR013783">
    <property type="entry name" value="Ig-like_fold"/>
</dbReference>
<dbReference type="EMBL" id="PVNE01000009">
    <property type="protein sequence ID" value="PRX40970.1"/>
    <property type="molecule type" value="Genomic_DNA"/>
</dbReference>
<evidence type="ECO:0000259" key="8">
    <source>
        <dbReference type="Pfam" id="PF02836"/>
    </source>
</evidence>
<dbReference type="InterPro" id="IPR050887">
    <property type="entry name" value="Beta-mannosidase_GH2"/>
</dbReference>
<dbReference type="InterPro" id="IPR006102">
    <property type="entry name" value="Ig-like_GH2"/>
</dbReference>
<dbReference type="GO" id="GO:0005975">
    <property type="term" value="P:carbohydrate metabolic process"/>
    <property type="evidence" value="ECO:0007669"/>
    <property type="project" value="InterPro"/>
</dbReference>
<dbReference type="SUPFAM" id="SSF51445">
    <property type="entry name" value="(Trans)glycosidases"/>
    <property type="match status" value="1"/>
</dbReference>
<comment type="similarity">
    <text evidence="2">Belongs to the glycosyl hydrolase 2 family.</text>
</comment>
<keyword evidence="5" id="KW-0378">Hydrolase</keyword>
<evidence type="ECO:0000256" key="5">
    <source>
        <dbReference type="ARBA" id="ARBA00022801"/>
    </source>
</evidence>
<dbReference type="Proteomes" id="UP000237797">
    <property type="component" value="Unassembled WGS sequence"/>
</dbReference>
<evidence type="ECO:0000259" key="9">
    <source>
        <dbReference type="Pfam" id="PF22666"/>
    </source>
</evidence>
<keyword evidence="6" id="KW-0326">Glycosidase</keyword>
<feature type="domain" description="Glycoside hydrolase family 2 immunoglobulin-like beta-sandwich" evidence="7">
    <location>
        <begin position="212"/>
        <end position="320"/>
    </location>
</feature>
<comment type="catalytic activity">
    <reaction evidence="1">
        <text>Hydrolysis of terminal, non-reducing beta-D-mannose residues in beta-D-mannosides.</text>
        <dbReference type="EC" id="3.2.1.25"/>
    </reaction>
</comment>
<dbReference type="InterPro" id="IPR006103">
    <property type="entry name" value="Glyco_hydro_2_cat"/>
</dbReference>
<dbReference type="InterPro" id="IPR008979">
    <property type="entry name" value="Galactose-bd-like_sf"/>
</dbReference>
<evidence type="ECO:0000256" key="1">
    <source>
        <dbReference type="ARBA" id="ARBA00000829"/>
    </source>
</evidence>
<proteinExistence type="inferred from homology"/>
<evidence type="ECO:0000256" key="4">
    <source>
        <dbReference type="ARBA" id="ARBA00022729"/>
    </source>
</evidence>
<dbReference type="SUPFAM" id="SSF49785">
    <property type="entry name" value="Galactose-binding domain-like"/>
    <property type="match status" value="1"/>
</dbReference>
<feature type="domain" description="Beta-mannosidase-like galactose-binding" evidence="9">
    <location>
        <begin position="89"/>
        <end position="157"/>
    </location>
</feature>
<keyword evidence="11" id="KW-1185">Reference proteome</keyword>
<dbReference type="InterPro" id="IPR036156">
    <property type="entry name" value="Beta-gal/glucu_dom_sf"/>
</dbReference>
<gene>
    <name evidence="10" type="ORF">CLV97_10921</name>
</gene>
<dbReference type="Pfam" id="PF22666">
    <property type="entry name" value="Glyco_hydro_2_N2"/>
    <property type="match status" value="1"/>
</dbReference>